<dbReference type="Proteomes" id="UP000028924">
    <property type="component" value="Unassembled WGS sequence"/>
</dbReference>
<evidence type="ECO:0000256" key="1">
    <source>
        <dbReference type="SAM" id="SignalP"/>
    </source>
</evidence>
<dbReference type="InterPro" id="IPR010895">
    <property type="entry name" value="CHRD"/>
</dbReference>
<dbReference type="Pfam" id="PF07452">
    <property type="entry name" value="CHRD"/>
    <property type="match status" value="2"/>
</dbReference>
<gene>
    <name evidence="3" type="ORF">F751_3371</name>
</gene>
<evidence type="ECO:0000313" key="3">
    <source>
        <dbReference type="EMBL" id="KFM23180.1"/>
    </source>
</evidence>
<reference evidence="3 4" key="1">
    <citation type="journal article" date="2014" name="BMC Genomics">
        <title>Oil accumulation mechanisms of the oleaginous microalga Chlorella protothecoides revealed through its genome, transcriptomes, and proteomes.</title>
        <authorList>
            <person name="Gao C."/>
            <person name="Wang Y."/>
            <person name="Shen Y."/>
            <person name="Yan D."/>
            <person name="He X."/>
            <person name="Dai J."/>
            <person name="Wu Q."/>
        </authorList>
    </citation>
    <scope>NUCLEOTIDE SEQUENCE [LARGE SCALE GENOMIC DNA]</scope>
    <source>
        <strain evidence="3 4">0710</strain>
    </source>
</reference>
<dbReference type="SMART" id="SM00754">
    <property type="entry name" value="CHRD"/>
    <property type="match status" value="1"/>
</dbReference>
<feature type="signal peptide" evidence="1">
    <location>
        <begin position="1"/>
        <end position="22"/>
    </location>
</feature>
<name>A0A087SBS6_AUXPR</name>
<protein>
    <recommendedName>
        <fullName evidence="2">CHRD domain-containing protein</fullName>
    </recommendedName>
</protein>
<organism evidence="3 4">
    <name type="scientific">Auxenochlorella protothecoides</name>
    <name type="common">Green microalga</name>
    <name type="synonym">Chlorella protothecoides</name>
    <dbReference type="NCBI Taxonomy" id="3075"/>
    <lineage>
        <taxon>Eukaryota</taxon>
        <taxon>Viridiplantae</taxon>
        <taxon>Chlorophyta</taxon>
        <taxon>core chlorophytes</taxon>
        <taxon>Trebouxiophyceae</taxon>
        <taxon>Chlorellales</taxon>
        <taxon>Chlorellaceae</taxon>
        <taxon>Auxenochlorella</taxon>
    </lineage>
</organism>
<dbReference type="KEGG" id="apro:F751_3371"/>
<feature type="domain" description="CHRD" evidence="2">
    <location>
        <begin position="170"/>
        <end position="315"/>
    </location>
</feature>
<evidence type="ECO:0000259" key="2">
    <source>
        <dbReference type="SMART" id="SM00754"/>
    </source>
</evidence>
<dbReference type="GeneID" id="23614762"/>
<proteinExistence type="predicted"/>
<dbReference type="AlphaFoldDB" id="A0A087SBS6"/>
<feature type="chain" id="PRO_5001828754" description="CHRD domain-containing protein" evidence="1">
    <location>
        <begin position="23"/>
        <end position="317"/>
    </location>
</feature>
<sequence length="317" mass="33614">MKGAVSLLPLLLLLGSIPAVLCADEHADHDHDHEHQHTTQADLQPHDHGKYDDFKFRADLQVVEQSPPIDTVAGGTAWFNPDEDEPEYVWDIDVMGVENLTAAVLRMGVSGEDGPLILGLLPLNVNASAFDAIDGPLPQITPPFTGDTLFHGHSSAEDLLGPLAGGTLADLEEALASGETQSPAINTPTTGRAYFDLDDDEDEYEWTIQVSNVQNLIMAHIHLGGAGTNGPVIVGLLPKGYPASAFGPNATLPTITPPFSGSNRYSGKFTARDLAGPYAGRPLSALTQAFKAGGTYVNLHTTQYPAGLVRGQVIPQS</sequence>
<keyword evidence="4" id="KW-1185">Reference proteome</keyword>
<keyword evidence="1" id="KW-0732">Signal</keyword>
<dbReference type="EMBL" id="KL662089">
    <property type="protein sequence ID" value="KFM23180.1"/>
    <property type="molecule type" value="Genomic_DNA"/>
</dbReference>
<evidence type="ECO:0000313" key="4">
    <source>
        <dbReference type="Proteomes" id="UP000028924"/>
    </source>
</evidence>
<dbReference type="OrthoDB" id="515402at2759"/>
<dbReference type="RefSeq" id="XP_011396050.1">
    <property type="nucleotide sequence ID" value="XM_011397748.1"/>
</dbReference>
<accession>A0A087SBS6</accession>